<dbReference type="RefSeq" id="XP_008799971.1">
    <property type="nucleotide sequence ID" value="XM_008801749.4"/>
</dbReference>
<evidence type="ECO:0000313" key="3">
    <source>
        <dbReference type="RefSeq" id="XP_008799971.1"/>
    </source>
</evidence>
<dbReference type="AlphaFoldDB" id="A0A8B7CJ16"/>
<protein>
    <submittedName>
        <fullName evidence="3">Uncharacterized protein LOC103714481</fullName>
    </submittedName>
</protein>
<reference evidence="3" key="2">
    <citation type="submission" date="2025-08" db="UniProtKB">
        <authorList>
            <consortium name="RefSeq"/>
        </authorList>
    </citation>
    <scope>IDENTIFICATION</scope>
    <source>
        <tissue evidence="3">Young leaves</tissue>
    </source>
</reference>
<dbReference type="PANTHER" id="PTHR37178">
    <property type="entry name" value="PLANT/PROTEIN"/>
    <property type="match status" value="1"/>
</dbReference>
<proteinExistence type="predicted"/>
<dbReference type="PANTHER" id="PTHR37178:SF1">
    <property type="entry name" value="PLANT_PROTEIN"/>
    <property type="match status" value="1"/>
</dbReference>
<dbReference type="KEGG" id="pda:103714481"/>
<sequence>MEAVTSAAVCPPASARRSIQDSSLLRHHLAASPRPPCRRLPALCLLGLPPAPVPRSGRGRWRRAVAACASSSSSSGGDGGADEEERGGGDDDFERALAMDGSIPGSSQEFVRRVSSRAYDMRRKLMQTIDSISYDVLDTNPWREDSKPVYVLTQSDNQLWTMKTRRNRSEVERELDLLFSKGGKRGSAIGSKAKHSSVGTKFHMLVEDIREGVLVFEDENDATRYCDLLQGGGQGCEGIAELEASSVFDICHKVKALAVLFRRGRTPPLPKSLEQNLRARKRSLEDQDLV</sequence>
<feature type="region of interest" description="Disordered" evidence="1">
    <location>
        <begin position="67"/>
        <end position="96"/>
    </location>
</feature>
<feature type="region of interest" description="Disordered" evidence="1">
    <location>
        <begin position="1"/>
        <end position="23"/>
    </location>
</feature>
<evidence type="ECO:0000313" key="2">
    <source>
        <dbReference type="Proteomes" id="UP000228380"/>
    </source>
</evidence>
<dbReference type="OrthoDB" id="566751at2759"/>
<name>A0A8B7CJ16_PHODC</name>
<dbReference type="Proteomes" id="UP000228380">
    <property type="component" value="Chromosome 11"/>
</dbReference>
<organism evidence="2 3">
    <name type="scientific">Phoenix dactylifera</name>
    <name type="common">Date palm</name>
    <dbReference type="NCBI Taxonomy" id="42345"/>
    <lineage>
        <taxon>Eukaryota</taxon>
        <taxon>Viridiplantae</taxon>
        <taxon>Streptophyta</taxon>
        <taxon>Embryophyta</taxon>
        <taxon>Tracheophyta</taxon>
        <taxon>Spermatophyta</taxon>
        <taxon>Magnoliopsida</taxon>
        <taxon>Liliopsida</taxon>
        <taxon>Arecaceae</taxon>
        <taxon>Coryphoideae</taxon>
        <taxon>Phoeniceae</taxon>
        <taxon>Phoenix</taxon>
    </lineage>
</organism>
<dbReference type="GeneID" id="103714481"/>
<feature type="compositionally biased region" description="Basic and acidic residues" evidence="1">
    <location>
        <begin position="86"/>
        <end position="96"/>
    </location>
</feature>
<keyword evidence="2" id="KW-1185">Reference proteome</keyword>
<evidence type="ECO:0000256" key="1">
    <source>
        <dbReference type="SAM" id="MobiDB-lite"/>
    </source>
</evidence>
<dbReference type="Pfam" id="PF11360">
    <property type="entry name" value="DUF3110"/>
    <property type="match status" value="1"/>
</dbReference>
<gene>
    <name evidence="3" type="primary">LOC103714481</name>
</gene>
<dbReference type="InterPro" id="IPR021503">
    <property type="entry name" value="DUF3110"/>
</dbReference>
<accession>A0A8B7CJ16</accession>
<reference evidence="2" key="1">
    <citation type="journal article" date="2019" name="Nat. Commun.">
        <title>Genome-wide association mapping of date palm fruit traits.</title>
        <authorList>
            <person name="Hazzouri K.M."/>
            <person name="Gros-Balthazard M."/>
            <person name="Flowers J.M."/>
            <person name="Copetti D."/>
            <person name="Lemansour A."/>
            <person name="Lebrun M."/>
            <person name="Masmoudi K."/>
            <person name="Ferrand S."/>
            <person name="Dhar M.I."/>
            <person name="Fresquez Z.A."/>
            <person name="Rosas U."/>
            <person name="Zhang J."/>
            <person name="Talag J."/>
            <person name="Lee S."/>
            <person name="Kudrna D."/>
            <person name="Powell R.F."/>
            <person name="Leitch I.J."/>
            <person name="Krueger R.R."/>
            <person name="Wing R.A."/>
            <person name="Amiri K.M.A."/>
            <person name="Purugganan M.D."/>
        </authorList>
    </citation>
    <scope>NUCLEOTIDE SEQUENCE [LARGE SCALE GENOMIC DNA]</scope>
    <source>
        <strain evidence="2">cv. Khalas</strain>
    </source>
</reference>